<dbReference type="RefSeq" id="WP_158040427.1">
    <property type="nucleotide sequence ID" value="NZ_JACCFV010000001.1"/>
</dbReference>
<evidence type="ECO:0000256" key="9">
    <source>
        <dbReference type="ARBA" id="ARBA00022723"/>
    </source>
</evidence>
<dbReference type="GO" id="GO:0003985">
    <property type="term" value="F:acetyl-CoA C-acetyltransferase activity"/>
    <property type="evidence" value="ECO:0007669"/>
    <property type="project" value="UniProtKB-UniRule"/>
</dbReference>
<keyword evidence="8 11" id="KW-0808">Transferase</keyword>
<comment type="similarity">
    <text evidence="3 11">Belongs to the alpha-IPM synthase/homocitrate synthase family. LeuA type 2 subfamily.</text>
</comment>
<evidence type="ECO:0000256" key="6">
    <source>
        <dbReference type="ARBA" id="ARBA00022490"/>
    </source>
</evidence>
<keyword evidence="9 11" id="KW-0479">Metal-binding</keyword>
<name>A0A7J5BTM0_9MICO</name>
<evidence type="ECO:0000259" key="12">
    <source>
        <dbReference type="PROSITE" id="PS50991"/>
    </source>
</evidence>
<dbReference type="InterPro" id="IPR013785">
    <property type="entry name" value="Aldolase_TIM"/>
</dbReference>
<protein>
    <recommendedName>
        <fullName evidence="4 11">2-isopropylmalate synthase</fullName>
        <ecNumber evidence="4 11">2.3.3.13</ecNumber>
    </recommendedName>
    <alternativeName>
        <fullName evidence="11">Alpha-IPM synthase</fullName>
    </alternativeName>
    <alternativeName>
        <fullName evidence="11">Alpha-isopropylmalate synthase</fullName>
    </alternativeName>
</protein>
<dbReference type="GO" id="GO:0003852">
    <property type="term" value="F:2-isopropylmalate synthase activity"/>
    <property type="evidence" value="ECO:0007669"/>
    <property type="project" value="UniProtKB-UniRule"/>
</dbReference>
<dbReference type="SMART" id="SM00917">
    <property type="entry name" value="LeuA_dimer"/>
    <property type="match status" value="1"/>
</dbReference>
<evidence type="ECO:0000256" key="7">
    <source>
        <dbReference type="ARBA" id="ARBA00022605"/>
    </source>
</evidence>
<evidence type="ECO:0000313" key="14">
    <source>
        <dbReference type="Proteomes" id="UP000467240"/>
    </source>
</evidence>
<feature type="binding site" evidence="11">
    <location>
        <position position="253"/>
    </location>
    <ligand>
        <name>Mg(2+)</name>
        <dbReference type="ChEBI" id="CHEBI:18420"/>
    </ligand>
</feature>
<evidence type="ECO:0000256" key="11">
    <source>
        <dbReference type="HAMAP-Rule" id="MF_00572"/>
    </source>
</evidence>
<dbReference type="InterPro" id="IPR002034">
    <property type="entry name" value="AIPM/Hcit_synth_CS"/>
</dbReference>
<accession>A0A7J5BTM0</accession>
<dbReference type="PROSITE" id="PS00815">
    <property type="entry name" value="AIPM_HOMOCIT_SYNTH_1"/>
    <property type="match status" value="1"/>
</dbReference>
<dbReference type="SUPFAM" id="SSF110921">
    <property type="entry name" value="2-isopropylmalate synthase LeuA, allosteric (dimerisation) domain"/>
    <property type="match status" value="1"/>
</dbReference>
<evidence type="ECO:0000256" key="3">
    <source>
        <dbReference type="ARBA" id="ARBA00009767"/>
    </source>
</evidence>
<dbReference type="PANTHER" id="PTHR46911:SF1">
    <property type="entry name" value="2-ISOPROPYLMALATE SYNTHASE"/>
    <property type="match status" value="1"/>
</dbReference>
<comment type="pathway">
    <text evidence="2 11">Amino-acid biosynthesis; L-leucine biosynthesis; L-leucine from 3-methyl-2-oxobutanoate: step 1/4.</text>
</comment>
<dbReference type="PANTHER" id="PTHR46911">
    <property type="match status" value="1"/>
</dbReference>
<keyword evidence="6 11" id="KW-0963">Cytoplasm</keyword>
<dbReference type="Proteomes" id="UP000467240">
    <property type="component" value="Unassembled WGS sequence"/>
</dbReference>
<dbReference type="NCBIfam" id="TIGR00970">
    <property type="entry name" value="leuA_yeast"/>
    <property type="match status" value="1"/>
</dbReference>
<proteinExistence type="inferred from homology"/>
<dbReference type="InterPro" id="IPR000891">
    <property type="entry name" value="PYR_CT"/>
</dbReference>
<dbReference type="EC" id="2.3.3.13" evidence="4 11"/>
<dbReference type="InterPro" id="IPR054692">
    <property type="entry name" value="LeuA-like_post-cat"/>
</dbReference>
<sequence length="589" mass="65671">MKNTQQPSSMPVHRYRAFHEQIHVDLPDRTWPDRRIEVAPRWCAVDLRDGNQALIDPMSPERKRVMFDLLVEMGYKEIEVGFPSASQTDFDFVRSLIEEDAIPDDVTIQVLTQCREHLIRRTYGSLAGAKQAIVHFYNSTSTLQRAVVFRTDQAGIIDIATAGARLCKQLESLIPDTDVFYEYSPESYTGTELEFAAEICNRVIEIIEPTPEHKMIINLPATVEMATPNVYADSIEWMNRHLDRRDSVLLSLHPHNDRGTAVAAAELGYQAGADRIEGCLFGNGERTGNVDLVTLGVNLFTQGVDPQIDFSDIDRVRRTVEYCNQLPVPERSPWGGDLVYTAFSGSHQDAIKKGFEAMEAEAQERGVSVDELVWAVPYLPVDPRDLGRSYEAVIRVNSQSGKGGVAYLLKEHHSLDLPRRLQIEFSGVVQRRTDAEGGEMTAAEIWRIFTDEYLPAAEEQHKWGRLELYSTRTQSELDGVVRLDVRIRNGDETHEASGEGNGPIDAFLRMLGERGIRVELLDYVEHTMSAGGDAQAAAYIELEVEGDRLWGVGVDGDISTASLKAIVSAVNRSLRAGTAQLQEAAPVSA</sequence>
<dbReference type="GO" id="GO:0009098">
    <property type="term" value="P:L-leucine biosynthetic process"/>
    <property type="evidence" value="ECO:0007669"/>
    <property type="project" value="UniProtKB-UniRule"/>
</dbReference>
<keyword evidence="7 11" id="KW-0028">Amino-acid biosynthesis</keyword>
<dbReference type="CDD" id="cd07942">
    <property type="entry name" value="DRE_TIM_LeuA"/>
    <property type="match status" value="1"/>
</dbReference>
<dbReference type="GO" id="GO:0005737">
    <property type="term" value="C:cytoplasm"/>
    <property type="evidence" value="ECO:0007669"/>
    <property type="project" value="UniProtKB-SubCell"/>
</dbReference>
<keyword evidence="10 11" id="KW-0100">Branched-chain amino acid biosynthesis</keyword>
<comment type="subcellular location">
    <subcellularLocation>
        <location evidence="11">Cytoplasm</location>
    </subcellularLocation>
</comment>
<evidence type="ECO:0000256" key="2">
    <source>
        <dbReference type="ARBA" id="ARBA00004689"/>
    </source>
</evidence>
<dbReference type="Pfam" id="PF00682">
    <property type="entry name" value="HMGL-like"/>
    <property type="match status" value="1"/>
</dbReference>
<evidence type="ECO:0000256" key="8">
    <source>
        <dbReference type="ARBA" id="ARBA00022679"/>
    </source>
</evidence>
<keyword evidence="13" id="KW-0012">Acyltransferase</keyword>
<feature type="binding site" evidence="11">
    <location>
        <position position="255"/>
    </location>
    <ligand>
        <name>Mg(2+)</name>
        <dbReference type="ChEBI" id="CHEBI:18420"/>
    </ligand>
</feature>
<dbReference type="InterPro" id="IPR039371">
    <property type="entry name" value="LeuA_N_DRE-TIM"/>
</dbReference>
<dbReference type="EMBL" id="WBJZ01000009">
    <property type="protein sequence ID" value="KAB1657261.1"/>
    <property type="molecule type" value="Genomic_DNA"/>
</dbReference>
<dbReference type="Pfam" id="PF08502">
    <property type="entry name" value="LeuA_dimer"/>
    <property type="match status" value="1"/>
</dbReference>
<evidence type="ECO:0000256" key="5">
    <source>
        <dbReference type="ARBA" id="ARBA00022430"/>
    </source>
</evidence>
<comment type="subunit">
    <text evidence="11">Homodimer.</text>
</comment>
<feature type="region of interest" description="Regulatory domain" evidence="11">
    <location>
        <begin position="456"/>
        <end position="589"/>
    </location>
</feature>
<dbReference type="UniPathway" id="UPA00048">
    <property type="reaction ID" value="UER00070"/>
</dbReference>
<dbReference type="NCBIfam" id="NF002991">
    <property type="entry name" value="PRK03739.1"/>
    <property type="match status" value="1"/>
</dbReference>
<feature type="binding site" evidence="11">
    <location>
        <position position="49"/>
    </location>
    <ligand>
        <name>Mg(2+)</name>
        <dbReference type="ChEBI" id="CHEBI:18420"/>
    </ligand>
</feature>
<evidence type="ECO:0000313" key="13">
    <source>
        <dbReference type="EMBL" id="KAB1657261.1"/>
    </source>
</evidence>
<dbReference type="SUPFAM" id="SSF51569">
    <property type="entry name" value="Aldolase"/>
    <property type="match status" value="1"/>
</dbReference>
<feature type="domain" description="Pyruvate carboxyltransferase" evidence="12">
    <location>
        <begin position="40"/>
        <end position="314"/>
    </location>
</feature>
<gene>
    <name evidence="11 13" type="primary">leuA</name>
    <name evidence="13" type="ORF">F8O01_08420</name>
</gene>
<evidence type="ECO:0000256" key="10">
    <source>
        <dbReference type="ARBA" id="ARBA00023304"/>
    </source>
</evidence>
<comment type="function">
    <text evidence="11">Catalyzes the condensation of the acetyl group of acetyl-CoA with 3-methyl-2-oxobutanoate (2-ketoisovalerate) to form 3-carboxy-3-hydroxy-4-methylpentanoate (2-isopropylmalate).</text>
</comment>
<dbReference type="AlphaFoldDB" id="A0A7J5BTM0"/>
<dbReference type="PROSITE" id="PS00816">
    <property type="entry name" value="AIPM_HOMOCIT_SYNTH_2"/>
    <property type="match status" value="1"/>
</dbReference>
<organism evidence="13 14">
    <name type="scientific">Pseudoclavibacter chungangensis</name>
    <dbReference type="NCBI Taxonomy" id="587635"/>
    <lineage>
        <taxon>Bacteria</taxon>
        <taxon>Bacillati</taxon>
        <taxon>Actinomycetota</taxon>
        <taxon>Actinomycetes</taxon>
        <taxon>Micrococcales</taxon>
        <taxon>Microbacteriaceae</taxon>
        <taxon>Pseudoclavibacter</taxon>
    </lineage>
</organism>
<dbReference type="GO" id="GO:0000287">
    <property type="term" value="F:magnesium ion binding"/>
    <property type="evidence" value="ECO:0007669"/>
    <property type="project" value="UniProtKB-UniRule"/>
</dbReference>
<dbReference type="InterPro" id="IPR005668">
    <property type="entry name" value="IPM_Synthase"/>
</dbReference>
<reference evidence="13 14" key="1">
    <citation type="submission" date="2019-09" db="EMBL/GenBank/DDBJ databases">
        <title>Phylogeny of genus Pseudoclavibacter and closely related genus.</title>
        <authorList>
            <person name="Li Y."/>
        </authorList>
    </citation>
    <scope>NUCLEOTIDE SEQUENCE [LARGE SCALE GENOMIC DNA]</scope>
    <source>
        <strain evidence="13 14">DSM 23821</strain>
    </source>
</reference>
<dbReference type="InterPro" id="IPR013709">
    <property type="entry name" value="2-isopropylmalate_synth_dimer"/>
</dbReference>
<keyword evidence="5 11" id="KW-0432">Leucine biosynthesis</keyword>
<comment type="caution">
    <text evidence="13">The sequence shown here is derived from an EMBL/GenBank/DDBJ whole genome shotgun (WGS) entry which is preliminary data.</text>
</comment>
<dbReference type="SUPFAM" id="SSF89000">
    <property type="entry name" value="post-HMGL domain-like"/>
    <property type="match status" value="1"/>
</dbReference>
<feature type="binding site" evidence="11">
    <location>
        <position position="289"/>
    </location>
    <ligand>
        <name>Mg(2+)</name>
        <dbReference type="ChEBI" id="CHEBI:18420"/>
    </ligand>
</feature>
<comment type="cofactor">
    <cofactor evidence="11">
        <name>Mg(2+)</name>
        <dbReference type="ChEBI" id="CHEBI:18420"/>
    </cofactor>
</comment>
<dbReference type="OrthoDB" id="9803573at2"/>
<evidence type="ECO:0000256" key="4">
    <source>
        <dbReference type="ARBA" id="ARBA00012973"/>
    </source>
</evidence>
<dbReference type="InterPro" id="IPR036230">
    <property type="entry name" value="LeuA_allosteric_dom_sf"/>
</dbReference>
<dbReference type="PROSITE" id="PS50991">
    <property type="entry name" value="PYR_CT"/>
    <property type="match status" value="1"/>
</dbReference>
<dbReference type="Gene3D" id="3.30.160.270">
    <property type="match status" value="1"/>
</dbReference>
<keyword evidence="14" id="KW-1185">Reference proteome</keyword>
<keyword evidence="11" id="KW-0460">Magnesium</keyword>
<dbReference type="Gene3D" id="3.20.20.70">
    <property type="entry name" value="Aldolase class I"/>
    <property type="match status" value="1"/>
</dbReference>
<dbReference type="FunFam" id="3.20.20.70:FF:000045">
    <property type="entry name" value="2-isopropylmalate synthase"/>
    <property type="match status" value="1"/>
</dbReference>
<comment type="catalytic activity">
    <reaction evidence="1 11">
        <text>3-methyl-2-oxobutanoate + acetyl-CoA + H2O = (2S)-2-isopropylmalate + CoA + H(+)</text>
        <dbReference type="Rhea" id="RHEA:21524"/>
        <dbReference type="ChEBI" id="CHEBI:1178"/>
        <dbReference type="ChEBI" id="CHEBI:11851"/>
        <dbReference type="ChEBI" id="CHEBI:15377"/>
        <dbReference type="ChEBI" id="CHEBI:15378"/>
        <dbReference type="ChEBI" id="CHEBI:57287"/>
        <dbReference type="ChEBI" id="CHEBI:57288"/>
        <dbReference type="EC" id="2.3.3.13"/>
    </reaction>
</comment>
<dbReference type="Pfam" id="PF22615">
    <property type="entry name" value="IPMS_D2"/>
    <property type="match status" value="1"/>
</dbReference>
<dbReference type="HAMAP" id="MF_00572">
    <property type="entry name" value="LeuA_type2"/>
    <property type="match status" value="1"/>
</dbReference>
<evidence type="ECO:0000256" key="1">
    <source>
        <dbReference type="ARBA" id="ARBA00000064"/>
    </source>
</evidence>